<feature type="domain" description="Solute-binding protein family 3/N-terminal" evidence="2">
    <location>
        <begin position="36"/>
        <end position="279"/>
    </location>
</feature>
<protein>
    <submittedName>
        <fullName evidence="3">Quinoprotein dehydrogenase-associated putative ABC transporter substrate-binding protein</fullName>
    </submittedName>
</protein>
<evidence type="ECO:0000313" key="3">
    <source>
        <dbReference type="EMBL" id="MFG6448944.1"/>
    </source>
</evidence>
<name>A0ABW7FX96_9BURK</name>
<reference evidence="3 4" key="1">
    <citation type="submission" date="2024-08" db="EMBL/GenBank/DDBJ databases">
        <authorList>
            <person name="Lu H."/>
        </authorList>
    </citation>
    <scope>NUCLEOTIDE SEQUENCE [LARGE SCALE GENOMIC DNA]</scope>
    <source>
        <strain evidence="3 4">BYS180W</strain>
    </source>
</reference>
<feature type="chain" id="PRO_5046874296" evidence="1">
    <location>
        <begin position="26"/>
        <end position="289"/>
    </location>
</feature>
<comment type="caution">
    <text evidence="3">The sequence shown here is derived from an EMBL/GenBank/DDBJ whole genome shotgun (WGS) entry which is preliminary data.</text>
</comment>
<dbReference type="SUPFAM" id="SSF53850">
    <property type="entry name" value="Periplasmic binding protein-like II"/>
    <property type="match status" value="1"/>
</dbReference>
<dbReference type="Gene3D" id="3.40.190.10">
    <property type="entry name" value="Periplasmic binding protein-like II"/>
    <property type="match status" value="2"/>
</dbReference>
<dbReference type="InterPro" id="IPR001638">
    <property type="entry name" value="Solute-binding_3/MltF_N"/>
</dbReference>
<evidence type="ECO:0000259" key="2">
    <source>
        <dbReference type="SMART" id="SM00062"/>
    </source>
</evidence>
<dbReference type="EMBL" id="JBIGHZ010000004">
    <property type="protein sequence ID" value="MFG6448944.1"/>
    <property type="molecule type" value="Genomic_DNA"/>
</dbReference>
<organism evidence="3 4">
    <name type="scientific">Roseateles rivi</name>
    <dbReference type="NCBI Taxonomy" id="3299028"/>
    <lineage>
        <taxon>Bacteria</taxon>
        <taxon>Pseudomonadati</taxon>
        <taxon>Pseudomonadota</taxon>
        <taxon>Betaproteobacteria</taxon>
        <taxon>Burkholderiales</taxon>
        <taxon>Sphaerotilaceae</taxon>
        <taxon>Roseateles</taxon>
    </lineage>
</organism>
<keyword evidence="4" id="KW-1185">Reference proteome</keyword>
<dbReference type="SMART" id="SM00062">
    <property type="entry name" value="PBPb"/>
    <property type="match status" value="1"/>
</dbReference>
<evidence type="ECO:0000256" key="1">
    <source>
        <dbReference type="SAM" id="SignalP"/>
    </source>
</evidence>
<keyword evidence="1" id="KW-0732">Signal</keyword>
<feature type="signal peptide" evidence="1">
    <location>
        <begin position="1"/>
        <end position="25"/>
    </location>
</feature>
<gene>
    <name evidence="3" type="ORF">ACG0Z6_11940</name>
</gene>
<dbReference type="InterPro" id="IPR022448">
    <property type="entry name" value="Quinoprotein_dehydrogenase"/>
</dbReference>
<proteinExistence type="predicted"/>
<dbReference type="Proteomes" id="UP001606099">
    <property type="component" value="Unassembled WGS sequence"/>
</dbReference>
<sequence>MTAQAAALALALLLAAACAPPAARAQNADEPEPRSALRVCQDPNNMPFSNLQGEGIENRIAALFGKALGLPVQYYSFPQRMGFVRNTLRMKLPGEDYRCDIIMGVPVGFDQVAQTQPYYRSTYALVINTQNPALQAVRSPEDFYALPEPQRSALRIGLYDRSPATPWVNRHGLVAQAVPYPMLSPNPEQYPGEIIERDLKGGKIDAAVVWGPIAGYFVHRAGSGQLRALALPSEPGVRFDYEVAMGVRYGEKAWQAQVQQLLVSHRTEIDAILREFHVPLLPPAAAAKN</sequence>
<accession>A0ABW7FX96</accession>
<dbReference type="NCBIfam" id="TIGR03871">
    <property type="entry name" value="ABC_peri_MoxJ_2"/>
    <property type="match status" value="1"/>
</dbReference>
<evidence type="ECO:0000313" key="4">
    <source>
        <dbReference type="Proteomes" id="UP001606099"/>
    </source>
</evidence>
<dbReference type="RefSeq" id="WP_394461665.1">
    <property type="nucleotide sequence ID" value="NZ_JBIGHZ010000004.1"/>
</dbReference>